<gene>
    <name evidence="1" type="ORF">NITHO_3770001</name>
</gene>
<dbReference type="Gene3D" id="3.40.50.1820">
    <property type="entry name" value="alpha/beta hydrolase"/>
    <property type="match status" value="1"/>
</dbReference>
<dbReference type="AlphaFoldDB" id="I4EJ20"/>
<reference evidence="1 2" key="1">
    <citation type="journal article" date="2012" name="ISME J.">
        <title>Nitrification expanded: discovery, physiology and genomics of a nitrite-oxidizing bacterium from the phylum Chloroflexi.</title>
        <authorList>
            <person name="Sorokin D.Y."/>
            <person name="Lucker S."/>
            <person name="Vejmelkova D."/>
            <person name="Kostrikina N.A."/>
            <person name="Kleerebezem R."/>
            <person name="Rijpstra W.I."/>
            <person name="Damste J.S."/>
            <person name="Le Paslier D."/>
            <person name="Muyzer G."/>
            <person name="Wagner M."/>
            <person name="van Loosdrecht M.C."/>
            <person name="Daims H."/>
        </authorList>
    </citation>
    <scope>NUCLEOTIDE SEQUENCE [LARGE SCALE GENOMIC DNA]</scope>
    <source>
        <strain evidence="2">none</strain>
    </source>
</reference>
<dbReference type="InterPro" id="IPR050583">
    <property type="entry name" value="Mycobacterial_A85_antigen"/>
</dbReference>
<evidence type="ECO:0000313" key="1">
    <source>
        <dbReference type="EMBL" id="CCF84682.1"/>
    </source>
</evidence>
<dbReference type="PANTHER" id="PTHR48098">
    <property type="entry name" value="ENTEROCHELIN ESTERASE-RELATED"/>
    <property type="match status" value="1"/>
</dbReference>
<comment type="caution">
    <text evidence="1">The sequence shown here is derived from an EMBL/GenBank/DDBJ whole genome shotgun (WGS) entry which is preliminary data.</text>
</comment>
<sequence>MFDELIANGQAQPFIVVFVEGEGSYYFNHQDGPAWGDYVARDVVQYIDATERTLPDPASRAIGGLSMGGLGALQLGLNYPDVFGIIGAHGPALWAADEHPDVLGSPDYYAQYDPRELARTAGRQPLAAWLDVPSQDPWLDRDNELRQTFEDRGWPLVFEIYEGEHKSEYWYSHIPDYLAFYSENLSFGSVATIGGTGQTTVQSESR</sequence>
<accession>I4EJ20</accession>
<evidence type="ECO:0008006" key="3">
    <source>
        <dbReference type="Google" id="ProtNLM"/>
    </source>
</evidence>
<organism evidence="1 2">
    <name type="scientific">Nitrolancea hollandica Lb</name>
    <dbReference type="NCBI Taxonomy" id="1129897"/>
    <lineage>
        <taxon>Bacteria</taxon>
        <taxon>Pseudomonadati</taxon>
        <taxon>Thermomicrobiota</taxon>
        <taxon>Thermomicrobia</taxon>
        <taxon>Sphaerobacterales</taxon>
        <taxon>Sphaerobacterineae</taxon>
        <taxon>Sphaerobacteraceae</taxon>
        <taxon>Nitrolancea</taxon>
    </lineage>
</organism>
<dbReference type="PANTHER" id="PTHR48098:SF6">
    <property type="entry name" value="FERRI-BACILLIBACTIN ESTERASE BESA"/>
    <property type="match status" value="1"/>
</dbReference>
<name>I4EJ20_9BACT</name>
<dbReference type="SUPFAM" id="SSF53474">
    <property type="entry name" value="alpha/beta-Hydrolases"/>
    <property type="match status" value="1"/>
</dbReference>
<proteinExistence type="predicted"/>
<protein>
    <recommendedName>
        <fullName evidence="3">Esterase</fullName>
    </recommendedName>
</protein>
<dbReference type="InterPro" id="IPR000801">
    <property type="entry name" value="Esterase-like"/>
</dbReference>
<dbReference type="EMBL" id="CAGS01000309">
    <property type="protein sequence ID" value="CCF84682.1"/>
    <property type="molecule type" value="Genomic_DNA"/>
</dbReference>
<dbReference type="Pfam" id="PF00756">
    <property type="entry name" value="Esterase"/>
    <property type="match status" value="1"/>
</dbReference>
<evidence type="ECO:0000313" key="2">
    <source>
        <dbReference type="Proteomes" id="UP000004221"/>
    </source>
</evidence>
<dbReference type="InterPro" id="IPR029058">
    <property type="entry name" value="AB_hydrolase_fold"/>
</dbReference>
<keyword evidence="2" id="KW-1185">Reference proteome</keyword>
<dbReference type="Proteomes" id="UP000004221">
    <property type="component" value="Unassembled WGS sequence"/>
</dbReference>